<accession>A0ABY9RJZ3</accession>
<dbReference type="RefSeq" id="WP_309483024.1">
    <property type="nucleotide sequence ID" value="NZ_CP133720.1"/>
</dbReference>
<reference evidence="2" key="1">
    <citation type="submission" date="2023-09" db="EMBL/GenBank/DDBJ databases">
        <title>Undibacterium sp. 20NA77.5 isolated from freshwater.</title>
        <authorList>
            <person name="Le V."/>
            <person name="Ko S.-R."/>
            <person name="Ahn C.-Y."/>
            <person name="Oh H.-M."/>
        </authorList>
    </citation>
    <scope>NUCLEOTIDE SEQUENCE</scope>
    <source>
        <strain evidence="2">20NA77.5</strain>
    </source>
</reference>
<feature type="domain" description="Carrier" evidence="1">
    <location>
        <begin position="1"/>
        <end position="77"/>
    </location>
</feature>
<dbReference type="Gene3D" id="1.10.1200.10">
    <property type="entry name" value="ACP-like"/>
    <property type="match status" value="1"/>
</dbReference>
<evidence type="ECO:0000259" key="1">
    <source>
        <dbReference type="PROSITE" id="PS50075"/>
    </source>
</evidence>
<dbReference type="Pfam" id="PF00550">
    <property type="entry name" value="PP-binding"/>
    <property type="match status" value="1"/>
</dbReference>
<dbReference type="InterPro" id="IPR009081">
    <property type="entry name" value="PP-bd_ACP"/>
</dbReference>
<proteinExistence type="predicted"/>
<evidence type="ECO:0000313" key="2">
    <source>
        <dbReference type="EMBL" id="WMW81545.1"/>
    </source>
</evidence>
<dbReference type="SUPFAM" id="SSF47336">
    <property type="entry name" value="ACP-like"/>
    <property type="match status" value="1"/>
</dbReference>
<dbReference type="InterPro" id="IPR036736">
    <property type="entry name" value="ACP-like_sf"/>
</dbReference>
<name>A0ABY9RJZ3_9BURK</name>
<sequence>MNVEKFLCDAILELKDIDESELVPSLSFEELALDSLDYVEIQLLIQKRFKVAIGPELFSTGKLKNLGDLYRHIEANQEQALAA</sequence>
<evidence type="ECO:0000313" key="3">
    <source>
        <dbReference type="Proteomes" id="UP001181355"/>
    </source>
</evidence>
<keyword evidence="3" id="KW-1185">Reference proteome</keyword>
<dbReference type="PROSITE" id="PS50075">
    <property type="entry name" value="CARRIER"/>
    <property type="match status" value="1"/>
</dbReference>
<organism evidence="2 3">
    <name type="scientific">Undibacterium cyanobacteriorum</name>
    <dbReference type="NCBI Taxonomy" id="3073561"/>
    <lineage>
        <taxon>Bacteria</taxon>
        <taxon>Pseudomonadati</taxon>
        <taxon>Pseudomonadota</taxon>
        <taxon>Betaproteobacteria</taxon>
        <taxon>Burkholderiales</taxon>
        <taxon>Oxalobacteraceae</taxon>
        <taxon>Undibacterium</taxon>
    </lineage>
</organism>
<gene>
    <name evidence="2" type="ORF">RF679_04495</name>
</gene>
<dbReference type="EMBL" id="CP133720">
    <property type="protein sequence ID" value="WMW81545.1"/>
    <property type="molecule type" value="Genomic_DNA"/>
</dbReference>
<protein>
    <submittedName>
        <fullName evidence="2">Acyl carrier protein</fullName>
    </submittedName>
</protein>
<dbReference type="Proteomes" id="UP001181355">
    <property type="component" value="Chromosome"/>
</dbReference>